<dbReference type="SUPFAM" id="SSF161084">
    <property type="entry name" value="MAPEG domain-like"/>
    <property type="match status" value="1"/>
</dbReference>
<evidence type="ECO:0000256" key="4">
    <source>
        <dbReference type="ARBA" id="ARBA00023136"/>
    </source>
</evidence>
<accession>A0ABR6ZHI7</accession>
<sequence>MNIANWCVLAACVLPIMTVGIAKAHSAKMPRDAGRYDNNSPREWAKGLSGWQQRANAAQQNGFEALPLFIAAVILAQQAHADQARIDQLAVLFIALRIVYTITYLMNQGTLRTLVWSGGLATSIAILLMAA</sequence>
<feature type="chain" id="PRO_5047091274" evidence="6">
    <location>
        <begin position="25"/>
        <end position="131"/>
    </location>
</feature>
<evidence type="ECO:0000256" key="1">
    <source>
        <dbReference type="ARBA" id="ARBA00004370"/>
    </source>
</evidence>
<comment type="subcellular location">
    <subcellularLocation>
        <location evidence="1">Membrane</location>
    </subcellularLocation>
</comment>
<evidence type="ECO:0000256" key="3">
    <source>
        <dbReference type="ARBA" id="ARBA00022989"/>
    </source>
</evidence>
<evidence type="ECO:0000313" key="7">
    <source>
        <dbReference type="EMBL" id="MBC3911193.1"/>
    </source>
</evidence>
<keyword evidence="4 5" id="KW-0472">Membrane</keyword>
<dbReference type="InterPro" id="IPR001129">
    <property type="entry name" value="Membr-assoc_MAPEG"/>
</dbReference>
<keyword evidence="6" id="KW-0732">Signal</keyword>
<name>A0ABR6ZHI7_9BURK</name>
<dbReference type="Proteomes" id="UP000646911">
    <property type="component" value="Unassembled WGS sequence"/>
</dbReference>
<feature type="signal peptide" evidence="6">
    <location>
        <begin position="1"/>
        <end position="24"/>
    </location>
</feature>
<evidence type="ECO:0000313" key="8">
    <source>
        <dbReference type="Proteomes" id="UP000646911"/>
    </source>
</evidence>
<keyword evidence="2 5" id="KW-0812">Transmembrane</keyword>
<comment type="caution">
    <text evidence="7">The sequence shown here is derived from an EMBL/GenBank/DDBJ whole genome shotgun (WGS) entry which is preliminary data.</text>
</comment>
<proteinExistence type="predicted"/>
<dbReference type="Pfam" id="PF01124">
    <property type="entry name" value="MAPEG"/>
    <property type="match status" value="1"/>
</dbReference>
<keyword evidence="3 5" id="KW-1133">Transmembrane helix</keyword>
<evidence type="ECO:0000256" key="2">
    <source>
        <dbReference type="ARBA" id="ARBA00022692"/>
    </source>
</evidence>
<feature type="transmembrane region" description="Helical" evidence="5">
    <location>
        <begin position="113"/>
        <end position="130"/>
    </location>
</feature>
<dbReference type="PANTHER" id="PTHR35371:SF1">
    <property type="entry name" value="BLR7753 PROTEIN"/>
    <property type="match status" value="1"/>
</dbReference>
<reference evidence="7 8" key="1">
    <citation type="submission" date="2020-08" db="EMBL/GenBank/DDBJ databases">
        <title>Novel species isolated from subtropical streams in China.</title>
        <authorList>
            <person name="Lu H."/>
        </authorList>
    </citation>
    <scope>NUCLEOTIDE SEQUENCE [LARGE SCALE GENOMIC DNA]</scope>
    <source>
        <strain evidence="7 8">NL8W</strain>
    </source>
</reference>
<dbReference type="EMBL" id="JACOFX010000026">
    <property type="protein sequence ID" value="MBC3911193.1"/>
    <property type="molecule type" value="Genomic_DNA"/>
</dbReference>
<dbReference type="PANTHER" id="PTHR35371">
    <property type="entry name" value="INNER MEMBRANE PROTEIN"/>
    <property type="match status" value="1"/>
</dbReference>
<dbReference type="RefSeq" id="WP_186956905.1">
    <property type="nucleotide sequence ID" value="NZ_JACOFX010000026.1"/>
</dbReference>
<evidence type="ECO:0000256" key="6">
    <source>
        <dbReference type="SAM" id="SignalP"/>
    </source>
</evidence>
<gene>
    <name evidence="7" type="ORF">H8L47_26830</name>
</gene>
<feature type="transmembrane region" description="Helical" evidence="5">
    <location>
        <begin position="89"/>
        <end position="107"/>
    </location>
</feature>
<dbReference type="Gene3D" id="1.20.120.550">
    <property type="entry name" value="Membrane associated eicosanoid/glutathione metabolism-like domain"/>
    <property type="match status" value="1"/>
</dbReference>
<dbReference type="InterPro" id="IPR023352">
    <property type="entry name" value="MAPEG-like_dom_sf"/>
</dbReference>
<organism evidence="7 8">
    <name type="scientific">Undibacterium umbellatum</name>
    <dbReference type="NCBI Taxonomy" id="2762300"/>
    <lineage>
        <taxon>Bacteria</taxon>
        <taxon>Pseudomonadati</taxon>
        <taxon>Pseudomonadota</taxon>
        <taxon>Betaproteobacteria</taxon>
        <taxon>Burkholderiales</taxon>
        <taxon>Oxalobacteraceae</taxon>
        <taxon>Undibacterium</taxon>
    </lineage>
</organism>
<evidence type="ECO:0000256" key="5">
    <source>
        <dbReference type="SAM" id="Phobius"/>
    </source>
</evidence>
<keyword evidence="8" id="KW-1185">Reference proteome</keyword>
<protein>
    <submittedName>
        <fullName evidence="7">MAPEG family protein</fullName>
    </submittedName>
</protein>